<name>A0A9D2UIV9_9BACT</name>
<comment type="similarity">
    <text evidence="7">Belongs to the dus family.</text>
</comment>
<dbReference type="InterPro" id="IPR001269">
    <property type="entry name" value="DUS_fam"/>
</dbReference>
<proteinExistence type="inferred from homology"/>
<dbReference type="InterPro" id="IPR018517">
    <property type="entry name" value="tRNA_hU_synthase_CS"/>
</dbReference>
<dbReference type="EC" id="1.3.1.-" evidence="7"/>
<evidence type="ECO:0000256" key="7">
    <source>
        <dbReference type="PIRNR" id="PIRNR006621"/>
    </source>
</evidence>
<feature type="binding site" evidence="9">
    <location>
        <begin position="218"/>
        <end position="219"/>
    </location>
    <ligand>
        <name>FMN</name>
        <dbReference type="ChEBI" id="CHEBI:58210"/>
    </ligand>
</feature>
<dbReference type="GO" id="GO:0003723">
    <property type="term" value="F:RNA binding"/>
    <property type="evidence" value="ECO:0007669"/>
    <property type="project" value="TreeGrafter"/>
</dbReference>
<dbReference type="SUPFAM" id="SSF51395">
    <property type="entry name" value="FMN-linked oxidoreductases"/>
    <property type="match status" value="1"/>
</dbReference>
<evidence type="ECO:0000256" key="3">
    <source>
        <dbReference type="ARBA" id="ARBA00022643"/>
    </source>
</evidence>
<dbReference type="GO" id="GO:0017150">
    <property type="term" value="F:tRNA dihydrouridine synthase activity"/>
    <property type="evidence" value="ECO:0007669"/>
    <property type="project" value="InterPro"/>
</dbReference>
<dbReference type="Pfam" id="PF01207">
    <property type="entry name" value="Dus"/>
    <property type="match status" value="1"/>
</dbReference>
<dbReference type="PROSITE" id="PS01136">
    <property type="entry name" value="UPF0034"/>
    <property type="match status" value="1"/>
</dbReference>
<dbReference type="PANTHER" id="PTHR45846:SF1">
    <property type="entry name" value="TRNA-DIHYDROURIDINE(47) SYNTHASE [NAD(P)(+)]-LIKE"/>
    <property type="match status" value="1"/>
</dbReference>
<keyword evidence="9" id="KW-0547">Nucleotide-binding</keyword>
<keyword evidence="4 7" id="KW-0819">tRNA processing</keyword>
<dbReference type="Proteomes" id="UP000787625">
    <property type="component" value="Unassembled WGS sequence"/>
</dbReference>
<organism evidence="11 12">
    <name type="scientific">Candidatus Avibacteroides avistercoris</name>
    <dbReference type="NCBI Taxonomy" id="2840690"/>
    <lineage>
        <taxon>Bacteria</taxon>
        <taxon>Pseudomonadati</taxon>
        <taxon>Bacteroidota</taxon>
        <taxon>Bacteroidia</taxon>
        <taxon>Bacteroidales</taxon>
        <taxon>Bacteroidaceae</taxon>
        <taxon>Bacteroidaceae incertae sedis</taxon>
        <taxon>Candidatus Avibacteroides</taxon>
    </lineage>
</organism>
<dbReference type="GO" id="GO:0050660">
    <property type="term" value="F:flavin adenine dinucleotide binding"/>
    <property type="evidence" value="ECO:0007669"/>
    <property type="project" value="InterPro"/>
</dbReference>
<dbReference type="PIRSF" id="PIRSF006621">
    <property type="entry name" value="Dus"/>
    <property type="match status" value="1"/>
</dbReference>
<evidence type="ECO:0000313" key="12">
    <source>
        <dbReference type="Proteomes" id="UP000787625"/>
    </source>
</evidence>
<dbReference type="InterPro" id="IPR013785">
    <property type="entry name" value="Aldolase_TIM"/>
</dbReference>
<evidence type="ECO:0000256" key="1">
    <source>
        <dbReference type="ARBA" id="ARBA00001917"/>
    </source>
</evidence>
<accession>A0A9D2UIV9</accession>
<reference evidence="11" key="2">
    <citation type="submission" date="2021-04" db="EMBL/GenBank/DDBJ databases">
        <authorList>
            <person name="Gilroy R."/>
        </authorList>
    </citation>
    <scope>NUCLEOTIDE SEQUENCE</scope>
    <source>
        <strain evidence="11">MalCec1-1739</strain>
    </source>
</reference>
<feature type="active site" description="Proton donor" evidence="8">
    <location>
        <position position="94"/>
    </location>
</feature>
<evidence type="ECO:0000313" key="11">
    <source>
        <dbReference type="EMBL" id="HJD53237.1"/>
    </source>
</evidence>
<dbReference type="EMBL" id="DWUP01000129">
    <property type="protein sequence ID" value="HJD53237.1"/>
    <property type="molecule type" value="Genomic_DNA"/>
</dbReference>
<dbReference type="PANTHER" id="PTHR45846">
    <property type="entry name" value="TRNA-DIHYDROURIDINE(47) SYNTHASE [NAD(P)(+)]-LIKE"/>
    <property type="match status" value="1"/>
</dbReference>
<protein>
    <recommendedName>
        <fullName evidence="7">tRNA-dihydrouridine synthase</fullName>
        <ecNumber evidence="7">1.3.1.-</ecNumber>
    </recommendedName>
</protein>
<reference evidence="11" key="1">
    <citation type="journal article" date="2021" name="PeerJ">
        <title>Extensive microbial diversity within the chicken gut microbiome revealed by metagenomics and culture.</title>
        <authorList>
            <person name="Gilroy R."/>
            <person name="Ravi A."/>
            <person name="Getino M."/>
            <person name="Pursley I."/>
            <person name="Horton D.L."/>
            <person name="Alikhan N.F."/>
            <person name="Baker D."/>
            <person name="Gharbi K."/>
            <person name="Hall N."/>
            <person name="Watson M."/>
            <person name="Adriaenssens E.M."/>
            <person name="Foster-Nyarko E."/>
            <person name="Jarju S."/>
            <person name="Secka A."/>
            <person name="Antonio M."/>
            <person name="Oren A."/>
            <person name="Chaudhuri R.R."/>
            <person name="La Ragione R."/>
            <person name="Hildebrand F."/>
            <person name="Pallen M.J."/>
        </authorList>
    </citation>
    <scope>NUCLEOTIDE SEQUENCE</scope>
    <source>
        <strain evidence="11">MalCec1-1739</strain>
    </source>
</reference>
<comment type="function">
    <text evidence="7">Catalyzes the synthesis of 5,6-dihydrouridine (D), a modified base found in the D-loop of most tRNAs, via the reduction of the C5-C6 double bond in target uridines.</text>
</comment>
<feature type="binding site" evidence="9">
    <location>
        <position position="162"/>
    </location>
    <ligand>
        <name>FMN</name>
        <dbReference type="ChEBI" id="CHEBI:58210"/>
    </ligand>
</feature>
<dbReference type="CDD" id="cd02801">
    <property type="entry name" value="DUS_like_FMN"/>
    <property type="match status" value="1"/>
</dbReference>
<dbReference type="AlphaFoldDB" id="A0A9D2UIV9"/>
<feature type="domain" description="DUS-like FMN-binding" evidence="10">
    <location>
        <begin position="5"/>
        <end position="276"/>
    </location>
</feature>
<evidence type="ECO:0000259" key="10">
    <source>
        <dbReference type="Pfam" id="PF01207"/>
    </source>
</evidence>
<evidence type="ECO:0000256" key="4">
    <source>
        <dbReference type="ARBA" id="ARBA00022694"/>
    </source>
</evidence>
<keyword evidence="3 7" id="KW-0288">FMN</keyword>
<keyword evidence="5" id="KW-0521">NADP</keyword>
<dbReference type="Gene3D" id="3.20.20.70">
    <property type="entry name" value="Aldolase class I"/>
    <property type="match status" value="1"/>
</dbReference>
<comment type="caution">
    <text evidence="11">The sequence shown here is derived from an EMBL/GenBank/DDBJ whole genome shotgun (WGS) entry which is preliminary data.</text>
</comment>
<keyword evidence="2 7" id="KW-0285">Flavoprotein</keyword>
<evidence type="ECO:0000256" key="8">
    <source>
        <dbReference type="PIRSR" id="PIRSR006621-1"/>
    </source>
</evidence>
<dbReference type="InterPro" id="IPR035587">
    <property type="entry name" value="DUS-like_FMN-bd"/>
</dbReference>
<feature type="binding site" evidence="9">
    <location>
        <position position="64"/>
    </location>
    <ligand>
        <name>FMN</name>
        <dbReference type="ChEBI" id="CHEBI:58210"/>
    </ligand>
</feature>
<keyword evidence="6 7" id="KW-0560">Oxidoreductase</keyword>
<gene>
    <name evidence="11" type="ORF">IAA93_05890</name>
</gene>
<comment type="cofactor">
    <cofactor evidence="1 7 9">
        <name>FMN</name>
        <dbReference type="ChEBI" id="CHEBI:58210"/>
    </cofactor>
</comment>
<sequence length="308" mass="34722">MQFHFAPLQGYTDYDYRNAHATVYGPADTYYTPFVRLEKGREFRPKDLKDISPDNNHVPHIVPQLIAGTHDEAATIIDMMHDMGYHEIDINMGCPHRLMVIKGKGAAILAQPARVADVLRVTDEYPDITFTLKMRTGMDSHDECLALAPVINAHRLAHVTVHPRTGRQQYTGRADRDAFARFASACDKPLVYNGDIATCADIDAVIARFPQLAGIMIGRGLLANPALISEWKTGTEPDPKARRTALRKFHGTLLAAYRERMQGEAQILAHLKPLWEYLYPELDKHLRKQITKAGRLTAYIRAVEEALR</sequence>
<evidence type="ECO:0000256" key="9">
    <source>
        <dbReference type="PIRSR" id="PIRSR006621-2"/>
    </source>
</evidence>
<evidence type="ECO:0000256" key="6">
    <source>
        <dbReference type="ARBA" id="ARBA00023002"/>
    </source>
</evidence>
<evidence type="ECO:0000256" key="5">
    <source>
        <dbReference type="ARBA" id="ARBA00022857"/>
    </source>
</evidence>
<feature type="binding site" evidence="9">
    <location>
        <position position="133"/>
    </location>
    <ligand>
        <name>FMN</name>
        <dbReference type="ChEBI" id="CHEBI:58210"/>
    </ligand>
</feature>
<evidence type="ECO:0000256" key="2">
    <source>
        <dbReference type="ARBA" id="ARBA00022630"/>
    </source>
</evidence>